<dbReference type="InterPro" id="IPR007741">
    <property type="entry name" value="Ribosomal_mL43/mS25/NADH_DH"/>
</dbReference>
<evidence type="ECO:0000256" key="1">
    <source>
        <dbReference type="ARBA" id="ARBA00003195"/>
    </source>
</evidence>
<gene>
    <name evidence="11" type="ORF">WICANDRAFT_64827</name>
</gene>
<evidence type="ECO:0000259" key="10">
    <source>
        <dbReference type="SMART" id="SM00916"/>
    </source>
</evidence>
<keyword evidence="4" id="KW-0813">Transport</keyword>
<evidence type="ECO:0000256" key="2">
    <source>
        <dbReference type="ARBA" id="ARBA00004443"/>
    </source>
</evidence>
<evidence type="ECO:0000256" key="7">
    <source>
        <dbReference type="ARBA" id="ARBA00022982"/>
    </source>
</evidence>
<keyword evidence="9" id="KW-0472">Membrane</keyword>
<evidence type="ECO:0000256" key="6">
    <source>
        <dbReference type="ARBA" id="ARBA00022792"/>
    </source>
</evidence>
<dbReference type="Gene3D" id="3.40.30.10">
    <property type="entry name" value="Glutaredoxin"/>
    <property type="match status" value="1"/>
</dbReference>
<comment type="similarity">
    <text evidence="3">Belongs to the complex I NDUFA2 subunit family.</text>
</comment>
<evidence type="ECO:0000256" key="5">
    <source>
        <dbReference type="ARBA" id="ARBA00022660"/>
    </source>
</evidence>
<dbReference type="PANTHER" id="PTHR12878">
    <property type="entry name" value="NADH-UBIQUINONE OXIDOREDUCTASE B8 SUBUNIT"/>
    <property type="match status" value="1"/>
</dbReference>
<organism evidence="11 12">
    <name type="scientific">Wickerhamomyces anomalus (strain ATCC 58044 / CBS 1984 / NCYC 433 / NRRL Y-366-8)</name>
    <name type="common">Yeast</name>
    <name type="synonym">Hansenula anomala</name>
    <dbReference type="NCBI Taxonomy" id="683960"/>
    <lineage>
        <taxon>Eukaryota</taxon>
        <taxon>Fungi</taxon>
        <taxon>Dikarya</taxon>
        <taxon>Ascomycota</taxon>
        <taxon>Saccharomycotina</taxon>
        <taxon>Saccharomycetes</taxon>
        <taxon>Phaffomycetales</taxon>
        <taxon>Wickerhamomycetaceae</taxon>
        <taxon>Wickerhamomyces</taxon>
    </lineage>
</organism>
<comment type="function">
    <text evidence="1">Accessory subunit of the mitochondrial membrane respiratory chain NADH dehydrogenase (Complex I), that is believed not to be involved in catalysis. Complex I functions in the transfer of electrons from NADH to the respiratory chain. The immediate electron acceptor for the enzyme is believed to be ubiquinone.</text>
</comment>
<evidence type="ECO:0000256" key="4">
    <source>
        <dbReference type="ARBA" id="ARBA00022448"/>
    </source>
</evidence>
<reference evidence="11 12" key="1">
    <citation type="journal article" date="2016" name="Proc. Natl. Acad. Sci. U.S.A.">
        <title>Comparative genomics of biotechnologically important yeasts.</title>
        <authorList>
            <person name="Riley R."/>
            <person name="Haridas S."/>
            <person name="Wolfe K.H."/>
            <person name="Lopes M.R."/>
            <person name="Hittinger C.T."/>
            <person name="Goeker M."/>
            <person name="Salamov A.A."/>
            <person name="Wisecaver J.H."/>
            <person name="Long T.M."/>
            <person name="Calvey C.H."/>
            <person name="Aerts A.L."/>
            <person name="Barry K.W."/>
            <person name="Choi C."/>
            <person name="Clum A."/>
            <person name="Coughlan A.Y."/>
            <person name="Deshpande S."/>
            <person name="Douglass A.P."/>
            <person name="Hanson S.J."/>
            <person name="Klenk H.-P."/>
            <person name="LaButti K.M."/>
            <person name="Lapidus A."/>
            <person name="Lindquist E.A."/>
            <person name="Lipzen A.M."/>
            <person name="Meier-Kolthoff J.P."/>
            <person name="Ohm R.A."/>
            <person name="Otillar R.P."/>
            <person name="Pangilinan J.L."/>
            <person name="Peng Y."/>
            <person name="Rokas A."/>
            <person name="Rosa C.A."/>
            <person name="Scheuner C."/>
            <person name="Sibirny A.A."/>
            <person name="Slot J.C."/>
            <person name="Stielow J.B."/>
            <person name="Sun H."/>
            <person name="Kurtzman C.P."/>
            <person name="Blackwell M."/>
            <person name="Grigoriev I.V."/>
            <person name="Jeffries T.W."/>
        </authorList>
    </citation>
    <scope>NUCLEOTIDE SEQUENCE [LARGE SCALE GENOMIC DNA]</scope>
    <source>
        <strain evidence="12">ATCC 58044 / CBS 1984 / NCYC 433 / NRRL Y-366-8</strain>
    </source>
</reference>
<proteinExistence type="inferred from homology"/>
<dbReference type="SMART" id="SM00916">
    <property type="entry name" value="L51_S25_CI-B8"/>
    <property type="match status" value="1"/>
</dbReference>
<dbReference type="AlphaFoldDB" id="A0A1E3NWG5"/>
<dbReference type="PIRSF" id="PIRSF005822">
    <property type="entry name" value="NDUA2"/>
    <property type="match status" value="1"/>
</dbReference>
<keyword evidence="8" id="KW-0496">Mitochondrion</keyword>
<dbReference type="SUPFAM" id="SSF52833">
    <property type="entry name" value="Thioredoxin-like"/>
    <property type="match status" value="1"/>
</dbReference>
<feature type="domain" description="Ribosomal protein/NADH dehydrogenase" evidence="10">
    <location>
        <begin position="19"/>
        <end position="90"/>
    </location>
</feature>
<dbReference type="GeneID" id="30201061"/>
<dbReference type="PANTHER" id="PTHR12878:SF0">
    <property type="entry name" value="NADH DEHYDROGENASE [UBIQUINONE] 1 ALPHA SUBCOMPLEX SUBUNIT 2"/>
    <property type="match status" value="1"/>
</dbReference>
<name>A0A1E3NWG5_WICAA</name>
<dbReference type="EMBL" id="KV454213">
    <property type="protein sequence ID" value="ODQ57478.1"/>
    <property type="molecule type" value="Genomic_DNA"/>
</dbReference>
<dbReference type="OrthoDB" id="10250268at2759"/>
<evidence type="ECO:0000313" key="12">
    <source>
        <dbReference type="Proteomes" id="UP000094112"/>
    </source>
</evidence>
<dbReference type="Proteomes" id="UP000094112">
    <property type="component" value="Unassembled WGS sequence"/>
</dbReference>
<dbReference type="InterPro" id="IPR036249">
    <property type="entry name" value="Thioredoxin-like_sf"/>
</dbReference>
<keyword evidence="5" id="KW-0679">Respiratory chain</keyword>
<evidence type="ECO:0000256" key="9">
    <source>
        <dbReference type="ARBA" id="ARBA00023136"/>
    </source>
</evidence>
<sequence length="91" mass="10201">MSKYVLPKAVKEIRFHLSQVAEASTPLRNFLVSSYPTLHKNNPALPILIREAQSAKPTVFVRFEKGVEVKKDLNGLDKSQIEGELKNLLGI</sequence>
<dbReference type="Pfam" id="PF05047">
    <property type="entry name" value="L51_S25_CI-B8"/>
    <property type="match status" value="1"/>
</dbReference>
<comment type="subcellular location">
    <subcellularLocation>
        <location evidence="2">Mitochondrion inner membrane</location>
        <topology evidence="2">Peripheral membrane protein</topology>
        <orientation evidence="2">Matrix side</orientation>
    </subcellularLocation>
</comment>
<keyword evidence="12" id="KW-1185">Reference proteome</keyword>
<dbReference type="RefSeq" id="XP_019036685.1">
    <property type="nucleotide sequence ID" value="XM_019183815.1"/>
</dbReference>
<evidence type="ECO:0000256" key="3">
    <source>
        <dbReference type="ARBA" id="ARBA00008939"/>
    </source>
</evidence>
<dbReference type="GO" id="GO:0005743">
    <property type="term" value="C:mitochondrial inner membrane"/>
    <property type="evidence" value="ECO:0007669"/>
    <property type="project" value="UniProtKB-SubCell"/>
</dbReference>
<accession>A0A1E3NWG5</accession>
<evidence type="ECO:0000313" key="11">
    <source>
        <dbReference type="EMBL" id="ODQ57478.1"/>
    </source>
</evidence>
<evidence type="ECO:0000256" key="8">
    <source>
        <dbReference type="ARBA" id="ARBA00023128"/>
    </source>
</evidence>
<keyword evidence="6" id="KW-0999">Mitochondrion inner membrane</keyword>
<protein>
    <recommendedName>
        <fullName evidence="10">Ribosomal protein/NADH dehydrogenase domain-containing protein</fullName>
    </recommendedName>
</protein>
<dbReference type="InterPro" id="IPR016464">
    <property type="entry name" value="NADH_Ub_cplx-1_asu_su-2"/>
</dbReference>
<keyword evidence="7" id="KW-0249">Electron transport</keyword>
<dbReference type="STRING" id="683960.A0A1E3NWG5"/>